<dbReference type="PANTHER" id="PTHR43572">
    <property type="entry name" value="CHAPERONE PROTEIN CLPD, CHLOROPLASTIC"/>
    <property type="match status" value="1"/>
</dbReference>
<dbReference type="SUPFAM" id="SSF81923">
    <property type="entry name" value="Double Clp-N motif"/>
    <property type="match status" value="1"/>
</dbReference>
<comment type="caution">
    <text evidence="6">The sequence shown here is derived from an EMBL/GenBank/DDBJ whole genome shotgun (WGS) entry which is preliminary data.</text>
</comment>
<name>A0AAE1MYH9_9FABA</name>
<dbReference type="InterPro" id="IPR027417">
    <property type="entry name" value="P-loop_NTPase"/>
</dbReference>
<dbReference type="Pfam" id="PF23569">
    <property type="entry name" value="NBD_SMAX1"/>
    <property type="match status" value="1"/>
</dbReference>
<gene>
    <name evidence="6" type="ORF">QN277_011266</name>
</gene>
<reference evidence="6" key="1">
    <citation type="submission" date="2023-10" db="EMBL/GenBank/DDBJ databases">
        <title>Chromosome-level genome of the transformable northern wattle, Acacia crassicarpa.</title>
        <authorList>
            <person name="Massaro I."/>
            <person name="Sinha N.R."/>
            <person name="Poethig S."/>
            <person name="Leichty A.R."/>
        </authorList>
    </citation>
    <scope>NUCLEOTIDE SEQUENCE</scope>
    <source>
        <strain evidence="6">Acra3RX</strain>
        <tissue evidence="6">Leaf</tissue>
    </source>
</reference>
<feature type="compositionally biased region" description="Low complexity" evidence="4">
    <location>
        <begin position="554"/>
        <end position="580"/>
    </location>
</feature>
<organism evidence="6 7">
    <name type="scientific">Acacia crassicarpa</name>
    <name type="common">northern wattle</name>
    <dbReference type="NCBI Taxonomy" id="499986"/>
    <lineage>
        <taxon>Eukaryota</taxon>
        <taxon>Viridiplantae</taxon>
        <taxon>Streptophyta</taxon>
        <taxon>Embryophyta</taxon>
        <taxon>Tracheophyta</taxon>
        <taxon>Spermatophyta</taxon>
        <taxon>Magnoliopsida</taxon>
        <taxon>eudicotyledons</taxon>
        <taxon>Gunneridae</taxon>
        <taxon>Pentapetalae</taxon>
        <taxon>rosids</taxon>
        <taxon>fabids</taxon>
        <taxon>Fabales</taxon>
        <taxon>Fabaceae</taxon>
        <taxon>Caesalpinioideae</taxon>
        <taxon>mimosoid clade</taxon>
        <taxon>Acacieae</taxon>
        <taxon>Acacia</taxon>
    </lineage>
</organism>
<dbReference type="Pfam" id="PF02861">
    <property type="entry name" value="Clp_N"/>
    <property type="match status" value="1"/>
</dbReference>
<feature type="region of interest" description="Disordered" evidence="4">
    <location>
        <begin position="553"/>
        <end position="582"/>
    </location>
</feature>
<comment type="similarity">
    <text evidence="1">Belongs to the ClpA/ClpB family.</text>
</comment>
<feature type="domain" description="Clp R" evidence="5">
    <location>
        <begin position="10"/>
        <end position="179"/>
    </location>
</feature>
<dbReference type="InterPro" id="IPR004176">
    <property type="entry name" value="Clp_R_N"/>
</dbReference>
<accession>A0AAE1MYH9</accession>
<evidence type="ECO:0000256" key="4">
    <source>
        <dbReference type="SAM" id="MobiDB-lite"/>
    </source>
</evidence>
<dbReference type="Proteomes" id="UP001293593">
    <property type="component" value="Unassembled WGS sequence"/>
</dbReference>
<evidence type="ECO:0000313" key="6">
    <source>
        <dbReference type="EMBL" id="KAK4279490.1"/>
    </source>
</evidence>
<keyword evidence="2 3" id="KW-0677">Repeat</keyword>
<sequence>MRAGICSIQLQALTPEAANVVKQAVSLATRRGHAQVTPLHVASAMLATSSGLLRRACVQCHSHPLQCKALELCFNVALNRLPASTPSPLLGPHYGTSHCNSNNTPSLSNALVAAFKRAQSHQRRGSIETQNQPILSLKIEIEQLVISILDDPSVSRVMREAGFSSTLVKSKVEQSVSLEISPHQQQNTTSSLKSKQQPHQVVGHGSLVLKPMINDHKNDDVENVVSDVLNKRRNVIVVSESVGSAEGLARGVMERIGNVVQVVSVPLESFRYIRKEEVERKILELRCLVKSYVGIRGVVLYLGDLKWLFEFWESHCCMNQKDQMTMMMKSSYCSVDHMVMEMKRLVSESDGNYRVCLMGISTVKAYLKCKINCHPSLESLWELYPFTVPVPSLSLSLNIHRDLEAHHQDGCFEDEVVKGVRKNLTCCRDCTVSFEREAQSIINSSRLAKKESSAASMSLSSTSRLPTWLQNCKQEQRSHPLDDQDTERLRNLCKKWNCFCSTVHRHTTCNNNMQLLSEAKEPKSECELYTTADDVVCYESNSNSNLIMFMPADNNNTNNNKPELLSNPNSSPNSASSSEAMDGLDSTHMFKDLNEENLKILCDSLEKKVSSPRNKHVVHEISSTVLRCRSGTSLKEHRTKRQDTWMLFLGGDCNEEKENISRELAKTVFGSYTNFVTINGNNCSFSLEDEKMKKRKRTGDDLERFGEALNENPHRVFFIMMQDNLDKAEEEEEEVSRKGIQEAIESGSLKLNGELIPLKDSIVILSCERICDYSDRPEKKKKIKEEESLCLDLNISIDSDGDCSSRRRTGNILELVDKKIIFNTSQETTLMIGDDQQN</sequence>
<proteinExistence type="inferred from homology"/>
<evidence type="ECO:0000259" key="5">
    <source>
        <dbReference type="PROSITE" id="PS51903"/>
    </source>
</evidence>
<evidence type="ECO:0000256" key="3">
    <source>
        <dbReference type="PROSITE-ProRule" id="PRU01251"/>
    </source>
</evidence>
<dbReference type="PANTHER" id="PTHR43572:SF78">
    <property type="entry name" value="CLP R DOMAIN-CONTAINING PROTEIN"/>
    <property type="match status" value="1"/>
</dbReference>
<evidence type="ECO:0000256" key="2">
    <source>
        <dbReference type="ARBA" id="ARBA00022737"/>
    </source>
</evidence>
<protein>
    <recommendedName>
        <fullName evidence="5">Clp R domain-containing protein</fullName>
    </recommendedName>
</protein>
<feature type="region of interest" description="Disordered" evidence="4">
    <location>
        <begin position="178"/>
        <end position="197"/>
    </location>
</feature>
<evidence type="ECO:0000256" key="1">
    <source>
        <dbReference type="ARBA" id="ARBA00008675"/>
    </source>
</evidence>
<evidence type="ECO:0000313" key="7">
    <source>
        <dbReference type="Proteomes" id="UP001293593"/>
    </source>
</evidence>
<dbReference type="EMBL" id="JAWXYG010000002">
    <property type="protein sequence ID" value="KAK4279490.1"/>
    <property type="molecule type" value="Genomic_DNA"/>
</dbReference>
<dbReference type="PROSITE" id="PS51903">
    <property type="entry name" value="CLP_R"/>
    <property type="match status" value="1"/>
</dbReference>
<dbReference type="InterPro" id="IPR051650">
    <property type="entry name" value="SL_signaling_regulator"/>
</dbReference>
<dbReference type="Gene3D" id="3.40.50.300">
    <property type="entry name" value="P-loop containing nucleotide triphosphate hydrolases"/>
    <property type="match status" value="1"/>
</dbReference>
<dbReference type="InterPro" id="IPR058680">
    <property type="entry name" value="NBD_SMAX1-like"/>
</dbReference>
<keyword evidence="7" id="KW-1185">Reference proteome</keyword>
<dbReference type="Gene3D" id="1.10.1780.10">
    <property type="entry name" value="Clp, N-terminal domain"/>
    <property type="match status" value="1"/>
</dbReference>
<dbReference type="InterPro" id="IPR036628">
    <property type="entry name" value="Clp_N_dom_sf"/>
</dbReference>
<dbReference type="AlphaFoldDB" id="A0AAE1MYH9"/>